<dbReference type="RefSeq" id="WP_199747160.1">
    <property type="nucleotide sequence ID" value="NZ_VLKP01000006.1"/>
</dbReference>
<sequence>MSKNEKSSKELSSLAGKVLQQKSSTTAAKKLAGSVLTQAPDRKPTGGKKK</sequence>
<evidence type="ECO:0000313" key="2">
    <source>
        <dbReference type="EMBL" id="TWI10521.1"/>
    </source>
</evidence>
<name>A0A562LSA3_9GAMM</name>
<organism evidence="2 3">
    <name type="scientific">Aerolutibacter ruishenii</name>
    <dbReference type="NCBI Taxonomy" id="686800"/>
    <lineage>
        <taxon>Bacteria</taxon>
        <taxon>Pseudomonadati</taxon>
        <taxon>Pseudomonadota</taxon>
        <taxon>Gammaproteobacteria</taxon>
        <taxon>Lysobacterales</taxon>
        <taxon>Lysobacteraceae</taxon>
        <taxon>Aerolutibacter</taxon>
    </lineage>
</organism>
<dbReference type="Proteomes" id="UP000316471">
    <property type="component" value="Unassembled WGS sequence"/>
</dbReference>
<accession>A0A562LSA3</accession>
<proteinExistence type="predicted"/>
<reference evidence="2 3" key="1">
    <citation type="journal article" date="2015" name="Stand. Genomic Sci.">
        <title>Genomic Encyclopedia of Bacterial and Archaeal Type Strains, Phase III: the genomes of soil and plant-associated and newly described type strains.</title>
        <authorList>
            <person name="Whitman W.B."/>
            <person name="Woyke T."/>
            <person name="Klenk H.P."/>
            <person name="Zhou Y."/>
            <person name="Lilburn T.G."/>
            <person name="Beck B.J."/>
            <person name="De Vos P."/>
            <person name="Vandamme P."/>
            <person name="Eisen J.A."/>
            <person name="Garrity G."/>
            <person name="Hugenholtz P."/>
            <person name="Kyrpides N.C."/>
        </authorList>
    </citation>
    <scope>NUCLEOTIDE SEQUENCE [LARGE SCALE GENOMIC DNA]</scope>
    <source>
        <strain evidence="2 3">CGMCC 1.10136</strain>
    </source>
</reference>
<protein>
    <submittedName>
        <fullName evidence="2">Uncharacterized protein</fullName>
    </submittedName>
</protein>
<dbReference type="AlphaFoldDB" id="A0A562LSA3"/>
<dbReference type="EMBL" id="VLKP01000006">
    <property type="protein sequence ID" value="TWI10521.1"/>
    <property type="molecule type" value="Genomic_DNA"/>
</dbReference>
<comment type="caution">
    <text evidence="2">The sequence shown here is derived from an EMBL/GenBank/DDBJ whole genome shotgun (WGS) entry which is preliminary data.</text>
</comment>
<feature type="region of interest" description="Disordered" evidence="1">
    <location>
        <begin position="1"/>
        <end position="50"/>
    </location>
</feature>
<keyword evidence="3" id="KW-1185">Reference proteome</keyword>
<evidence type="ECO:0000313" key="3">
    <source>
        <dbReference type="Proteomes" id="UP000316471"/>
    </source>
</evidence>
<evidence type="ECO:0000256" key="1">
    <source>
        <dbReference type="SAM" id="MobiDB-lite"/>
    </source>
</evidence>
<gene>
    <name evidence="2" type="ORF">IP93_01609</name>
</gene>